<feature type="domain" description="VPS13-like middle region" evidence="7">
    <location>
        <begin position="1067"/>
        <end position="1905"/>
    </location>
</feature>
<feature type="coiled-coil region" evidence="4">
    <location>
        <begin position="1183"/>
        <end position="1210"/>
    </location>
</feature>
<evidence type="ECO:0000256" key="5">
    <source>
        <dbReference type="SAM" id="MobiDB-lite"/>
    </source>
</evidence>
<dbReference type="PANTHER" id="PTHR16166">
    <property type="entry name" value="VACUOLAR PROTEIN SORTING-ASSOCIATED PROTEIN VPS13"/>
    <property type="match status" value="1"/>
</dbReference>
<evidence type="ECO:0000259" key="6">
    <source>
        <dbReference type="Pfam" id="PF12624"/>
    </source>
</evidence>
<protein>
    <recommendedName>
        <fullName evidence="12">Vacuolar protein sorting-associated protein 13</fullName>
    </recommendedName>
</protein>
<feature type="region of interest" description="Disordered" evidence="5">
    <location>
        <begin position="102"/>
        <end position="135"/>
    </location>
</feature>
<dbReference type="InterPro" id="IPR056748">
    <property type="entry name" value="VPS13-like_C"/>
</dbReference>
<feature type="compositionally biased region" description="Basic and acidic residues" evidence="5">
    <location>
        <begin position="102"/>
        <end position="133"/>
    </location>
</feature>
<dbReference type="InterPro" id="IPR056747">
    <property type="entry name" value="VPS13-like_M"/>
</dbReference>
<evidence type="ECO:0000313" key="10">
    <source>
        <dbReference type="EMBL" id="GFG33397.1"/>
    </source>
</evidence>
<feature type="domain" description="Vacuolar protein sorting-associated protein 13 VPS13 adaptor binding" evidence="8">
    <location>
        <begin position="2035"/>
        <end position="2574"/>
    </location>
</feature>
<dbReference type="GO" id="GO:0045053">
    <property type="term" value="P:protein retention in Golgi apparatus"/>
    <property type="evidence" value="ECO:0007669"/>
    <property type="project" value="TreeGrafter"/>
</dbReference>
<name>A0A6L2PU88_COPFO</name>
<accession>A0A6L2PU88</accession>
<dbReference type="Pfam" id="PF25037">
    <property type="entry name" value="VPS13_C"/>
    <property type="match status" value="1"/>
</dbReference>
<keyword evidence="3" id="KW-0445">Lipid transport</keyword>
<dbReference type="InterPro" id="IPR026854">
    <property type="entry name" value="VPS13_N"/>
</dbReference>
<evidence type="ECO:0008006" key="12">
    <source>
        <dbReference type="Google" id="ProtNLM"/>
    </source>
</evidence>
<dbReference type="PANTHER" id="PTHR16166:SF93">
    <property type="entry name" value="INTERMEMBRANE LIPID TRANSFER PROTEIN VPS13"/>
    <property type="match status" value="1"/>
</dbReference>
<sequence length="3310" mass="370880">MVFESVVADLLNRFLGDYVENLDHSQLKIGIWGGDVVLQDLVLKQSALDKLDLPVKTVFGTLGKLVLKIPWKNIYSAPVEASIEGLFLLAVPIEEVEYDPSKEEKRMQEAKKTELQRVEDKKKEEREKDKPKPNDTFVEKMATQIIRNVQVKITDIHLRYEDKVTQPERPFSLGITLRNLSVHTTDENWKACIVQDAATVIYKVLTLEGLSMYWNPQSMFFTGKPTEEMKNLFKQGICTKLEQPKGYKYMLGPISSSAQLRLNPKPENDGSNYTIPKVRLSLEMEKLSVAITRFQYHDLIALLESLERMSRAAQYRKYRPYMKSYRGNYKEWWHFAYTCVLKTDVQRRHRNWNWEHMTEFRQLCRTYSKAYQNKLTSRKVAPDVQDTLDHCERHIDVFNIVLIRQKIEMEVERMDRKEQEMKKQKSGGWLSGWFGRSSQVKEEEEALTAAAIAKKFEDAMTPEEKAKLYRAIDYQENSKPAQYPKTFVENSLSFVLKCLAVEVRDDSLDIPQVLCIELKGVSSHIEQRPSADAMRVMMQIEGFTVFGLKQDSSVPQLVTSKEQDSKALLDVLYEKHPLDETCDQRIHVTSKSLKVVYDAHTINKVMDVFRAPREVHLAKLQATAESKLADIKEKSATGLQYAVQQQSILDLNVDLQAPYIIVPHGGIYSGKENVLVVNLGCIKITSLPRDRSSPSIRALHSQGTSNEEIMQAMISQSYDRFRLNLEQMQVLVAVGQEKWEDSLTRNIVTPMHLLHPTNLTIQLEKCLITDDPRLPKFKVTGTLPNVAVNITDDRLLAVITLFASIPLPLDNEPQPLQESASRSSSMSVVNKFLDLPGDLNKRMRTSTATQPPKEDIDLVQFTEIELNFQMGDLKVSIYQANEAEKLLDFHLLRLEVEVVQKTYNMTVMLRIGGISLVHFDPVASVCLLDTPMAAGDSKYLFTVLYVDVNKRSPDFHTKHGSVLKLVEVNFTSLTVLLHQESLLALLEVSSSFQNRLEQVQQKHLQDRVVSQPSAVAIPVKVPLSVIPENEAVAFEQSRAIQKRRRRKSVQEIDLKVTANLEYFKVEIGHRKSKLAALLVKGAVAGVVVKKTNTVITAKLKDIVISDPNPVTIHPNILSIMGEEAMSAQVVLYNVDEQDEALAEKVDMSIQASMARVRVVFLNWFVSSLLTFLNSFQQAQKAIMNAAAGAAEAAKQNMQEAYEKAVKLSIDIKLQAPVIIIPVNSKSRDVLIMDFGNLTMYNRFKTLEAQNSAGYHAVVDELNLDLQNLKLSRAKLDNEAKEVINESLILQPITFGLLMLRNLSAGWYKEMPDIELRGGLQSINITLSQEDFCKVMQVLKENFAEGVVVEPRTLDTKGSEPKWNESEKSLARPSTLEVSLNTSVKFTFTMRSLIVDLFIGGSKELHDVSSPMHLPEHGLGRFNLDILSLKGSILSDGSIITSVRLVDCRLDDTRFKSDSKIKCLMQRNPENTGTSSTAVEAPARSMIDMTYQQKGSEIFVDLRIFGFTLTVCLSYLMKVADFFTSGIAPPDTSTENASAEIVTLHTSHQSEIPSKAKKATVAKSKSSATTAIASPPPSSSVMTVNIRVEKPDIILVENMDDMDTNAIIFNNEITFKLRIADNHKVMNGSINDLQLYSCCFNPKRRKETMAQILHPCSISLAGSTPDGQGLHLDVSMTDIRLRVSPGMYHTCNFNVQRQLAVASADAEGVEKELDYSNIWTPKKFQDAEYWFLKTEVGEDAVMGTDVTGGPVPTGEMCILRAPSIVITVEAGVGSQTLPMILVDIGFQGSVADWSTQMRVTSSLTIQMAYYNSRLALWEHLIEPVEQLKDGRLIHCPWELQADVSVLSVHMNSEEPISSPLSPTTSDIEEIPFAPPAMSIAVSSKENLELTMTKTCLEVLTNLGKAFQNAVREGPEQPKMVSPYMVQNDTGLVITLLLNKGSFKVQDAKEPDEVKQVVLQSGAKVGLCLVKPEDLKLNILASGTTSAKNKVTEKFLTIRVNEMKDCELELPVVRADKRYFSLNHRGDSKDTWGLVSDVTVQDGGTIITVRSIIQVLNHFTESVNVYYMTRRGNEVECIGTVESGGHINLPLSAVYTPTNELFFSVKGYTVSVKPFVWKDLQNQLTTTKLLQCDPKNKDNVEPFFMKVVGEMEQVYYEKTSRHTMSSTCYNIHLRPAVILKNFLPVDLICCVQGIPTEKKIKAGESMQMPTAEPGSTVIVLRMVDYLEKEWSCKHEIQLNAPEFAVWTFESYDSVQKVSLDLGMNTLSKQGSIVMSLYCPFWMLNKTGVMLTYRKSRKIERSETSGSPIKRWASNLSLSSGKSSSTLNLNREFMVSAGTAVTGAATVQFEETANVIYHPEDFKGPVLFSFRAKSFFGKKKASIKVEDGEWSDKFSLDVAGSSGVVNCTCGDITYQIGVHIQLTHSTLTKQVLFMPYYVIVNNASYIIECQEADRPADPWIKVKPGECSPLWPRGKDQKKDMRVRIQGTLEMSAPFSYSTVHTTMLKLYNKYGGVNVDVQMTEGAVYVTFSPYRPGMAPALILNHTDNALSFSEKGSNTIITLQPHEQLLYAWENPAGSHCLVWSAGKKKEITDELRKDGIGEFRPHEGQQMWWVSFLDGMQRVLLFTLDTNIARDAQSAGELESLDKEITVSIHGLGLSLVNNLTCIEVMYIGIASSGVIWETSKSNKQRFKPLSVKDSLAIEEAFVRYNMALAVRKPVNSRITVDSKIEVDFQAEEMLRPSKRQLRRTFQTGLWLQMKTSPHQLQLHAKVNRLQIDDQMYDCVFPVVLAPVPPPKSVAADSALKPFAELSIVQRIMPHSKVQQFKYFKVLIQEFHVKVDMGFINALLEMFQSEEVSETEEMRLFEEDRQLVDKPLLSHVTLVSTQEQKNFYDLLHFSPLKIHLSFSLSGGSGPKAPGQETPRFMNVLLQSLGVTLTDVQDVVFKLAYFERQYTFLTQHQLMSEVTMHYVGQSVKQLYVLVLGLDVIGNPYGLVLGFTQGVEDLFYEPFQGAIQGPGEFAEGLVLGVRSLFGHTVGGAAGAVSRITGAMGKGIAALTFDKDYQRKRREAMNQRPSNVQTGLAQSGKGLVMGVVDGVSGVILKPISGAKQEGVEGFFKGVGKGVMGLVTRPTAGVIDFASGSLDAVKRAAEMSDEVTRLRPPRFFQQDGLVRPYVRIEAEGNKLLQELEKGRYSTTDVYVHHMAIAPGTKDILMLTDKRVMYIVHSDIFGGWQVDWDYTWGSLNAPPRIVEKGIFLSTGEQKKKVLGIFGHGESGKVILIQAGDMRKVTSGLFLLSCPTPSFITNYFKLLIACL</sequence>
<evidence type="ECO:0000256" key="3">
    <source>
        <dbReference type="ARBA" id="ARBA00023055"/>
    </source>
</evidence>
<comment type="caution">
    <text evidence="10">The sequence shown here is derived from an EMBL/GenBank/DDBJ whole genome shotgun (WGS) entry which is preliminary data.</text>
</comment>
<dbReference type="Proteomes" id="UP000502823">
    <property type="component" value="Unassembled WGS sequence"/>
</dbReference>
<evidence type="ECO:0000259" key="7">
    <source>
        <dbReference type="Pfam" id="PF25033"/>
    </source>
</evidence>
<organism evidence="10 11">
    <name type="scientific">Coptotermes formosanus</name>
    <name type="common">Formosan subterranean termite</name>
    <dbReference type="NCBI Taxonomy" id="36987"/>
    <lineage>
        <taxon>Eukaryota</taxon>
        <taxon>Metazoa</taxon>
        <taxon>Ecdysozoa</taxon>
        <taxon>Arthropoda</taxon>
        <taxon>Hexapoda</taxon>
        <taxon>Insecta</taxon>
        <taxon>Pterygota</taxon>
        <taxon>Neoptera</taxon>
        <taxon>Polyneoptera</taxon>
        <taxon>Dictyoptera</taxon>
        <taxon>Blattodea</taxon>
        <taxon>Blattoidea</taxon>
        <taxon>Termitoidae</taxon>
        <taxon>Rhinotermitidae</taxon>
        <taxon>Coptotermes</taxon>
    </lineage>
</organism>
<dbReference type="Pfam" id="PF12624">
    <property type="entry name" value="VPS13_N"/>
    <property type="match status" value="1"/>
</dbReference>
<dbReference type="Pfam" id="PF25036">
    <property type="entry name" value="VPS13_VAB"/>
    <property type="match status" value="1"/>
</dbReference>
<evidence type="ECO:0000259" key="9">
    <source>
        <dbReference type="Pfam" id="PF25037"/>
    </source>
</evidence>
<feature type="domain" description="Chorein N-terminal" evidence="6">
    <location>
        <begin position="2"/>
        <end position="1010"/>
    </location>
</feature>
<dbReference type="EMBL" id="BLKM01008356">
    <property type="protein sequence ID" value="GFG33397.1"/>
    <property type="molecule type" value="Genomic_DNA"/>
</dbReference>
<dbReference type="GO" id="GO:0006623">
    <property type="term" value="P:protein targeting to vacuole"/>
    <property type="evidence" value="ECO:0007669"/>
    <property type="project" value="TreeGrafter"/>
</dbReference>
<dbReference type="InterPro" id="IPR026847">
    <property type="entry name" value="VPS13"/>
</dbReference>
<keyword evidence="4" id="KW-0175">Coiled coil</keyword>
<dbReference type="GO" id="GO:0006869">
    <property type="term" value="P:lipid transport"/>
    <property type="evidence" value="ECO:0007669"/>
    <property type="project" value="UniProtKB-KW"/>
</dbReference>
<reference evidence="11" key="1">
    <citation type="submission" date="2020-01" db="EMBL/GenBank/DDBJ databases">
        <title>Draft genome sequence of the Termite Coptotermes fromosanus.</title>
        <authorList>
            <person name="Itakura S."/>
            <person name="Yosikawa Y."/>
            <person name="Umezawa K."/>
        </authorList>
    </citation>
    <scope>NUCLEOTIDE SEQUENCE [LARGE SCALE GENOMIC DNA]</scope>
</reference>
<gene>
    <name evidence="10" type="ORF">Cfor_10003</name>
</gene>
<feature type="coiled-coil region" evidence="4">
    <location>
        <begin position="1258"/>
        <end position="1285"/>
    </location>
</feature>
<evidence type="ECO:0000256" key="4">
    <source>
        <dbReference type="SAM" id="Coils"/>
    </source>
</evidence>
<evidence type="ECO:0000256" key="2">
    <source>
        <dbReference type="ARBA" id="ARBA00022448"/>
    </source>
</evidence>
<feature type="domain" description="Intermembrane lipid transfer protein VPS13-like C-terminal" evidence="9">
    <location>
        <begin position="3155"/>
        <end position="3277"/>
    </location>
</feature>
<comment type="similarity">
    <text evidence="1">Belongs to the VPS13 family.</text>
</comment>
<keyword evidence="11" id="KW-1185">Reference proteome</keyword>
<evidence type="ECO:0000256" key="1">
    <source>
        <dbReference type="ARBA" id="ARBA00006545"/>
    </source>
</evidence>
<dbReference type="InterPro" id="IPR009543">
    <property type="entry name" value="VPS13_VAB"/>
</dbReference>
<evidence type="ECO:0000313" key="11">
    <source>
        <dbReference type="Proteomes" id="UP000502823"/>
    </source>
</evidence>
<keyword evidence="2" id="KW-0813">Transport</keyword>
<proteinExistence type="inferred from homology"/>
<dbReference type="InParanoid" id="A0A6L2PU88"/>
<dbReference type="OrthoDB" id="428159at2759"/>
<evidence type="ECO:0000259" key="8">
    <source>
        <dbReference type="Pfam" id="PF25036"/>
    </source>
</evidence>
<dbReference type="Pfam" id="PF25033">
    <property type="entry name" value="VPS13_M"/>
    <property type="match status" value="1"/>
</dbReference>
<dbReference type="FunCoup" id="A0A6L2PU88">
    <property type="interactions" value="1061"/>
</dbReference>